<proteinExistence type="predicted"/>
<protein>
    <submittedName>
        <fullName evidence="1">Uncharacterized protein</fullName>
    </submittedName>
</protein>
<name>A0A9J5YP00_SOLCO</name>
<dbReference type="AlphaFoldDB" id="A0A9J5YP00"/>
<dbReference type="OrthoDB" id="288590at2759"/>
<evidence type="ECO:0000313" key="1">
    <source>
        <dbReference type="EMBL" id="KAG5601448.1"/>
    </source>
</evidence>
<accession>A0A9J5YP00</accession>
<sequence>MRGNEARYAVGLFSIPKAEYMIKTSEELVDEEHSLLYKPFDHVEFLVFCYTEEGQRCASALKTYCGV</sequence>
<keyword evidence="2" id="KW-1185">Reference proteome</keyword>
<comment type="caution">
    <text evidence="1">The sequence shown here is derived from an EMBL/GenBank/DDBJ whole genome shotgun (WGS) entry which is preliminary data.</text>
</comment>
<dbReference type="Proteomes" id="UP000824120">
    <property type="component" value="Chromosome 6"/>
</dbReference>
<dbReference type="SUPFAM" id="SSF51197">
    <property type="entry name" value="Clavaminate synthase-like"/>
    <property type="match status" value="1"/>
</dbReference>
<dbReference type="EMBL" id="JACXVP010000006">
    <property type="protein sequence ID" value="KAG5601448.1"/>
    <property type="molecule type" value="Genomic_DNA"/>
</dbReference>
<organism evidence="1 2">
    <name type="scientific">Solanum commersonii</name>
    <name type="common">Commerson's wild potato</name>
    <name type="synonym">Commerson's nightshade</name>
    <dbReference type="NCBI Taxonomy" id="4109"/>
    <lineage>
        <taxon>Eukaryota</taxon>
        <taxon>Viridiplantae</taxon>
        <taxon>Streptophyta</taxon>
        <taxon>Embryophyta</taxon>
        <taxon>Tracheophyta</taxon>
        <taxon>Spermatophyta</taxon>
        <taxon>Magnoliopsida</taxon>
        <taxon>eudicotyledons</taxon>
        <taxon>Gunneridae</taxon>
        <taxon>Pentapetalae</taxon>
        <taxon>asterids</taxon>
        <taxon>lamiids</taxon>
        <taxon>Solanales</taxon>
        <taxon>Solanaceae</taxon>
        <taxon>Solanoideae</taxon>
        <taxon>Solaneae</taxon>
        <taxon>Solanum</taxon>
    </lineage>
</organism>
<evidence type="ECO:0000313" key="2">
    <source>
        <dbReference type="Proteomes" id="UP000824120"/>
    </source>
</evidence>
<gene>
    <name evidence="1" type="ORF">H5410_032818</name>
</gene>
<reference evidence="1 2" key="1">
    <citation type="submission" date="2020-09" db="EMBL/GenBank/DDBJ databases">
        <title>De no assembly of potato wild relative species, Solanum commersonii.</title>
        <authorList>
            <person name="Cho K."/>
        </authorList>
    </citation>
    <scope>NUCLEOTIDE SEQUENCE [LARGE SCALE GENOMIC DNA]</scope>
    <source>
        <strain evidence="1">LZ3.2</strain>
        <tissue evidence="1">Leaf</tissue>
    </source>
</reference>